<evidence type="ECO:0000256" key="1">
    <source>
        <dbReference type="SAM" id="MobiDB-lite"/>
    </source>
</evidence>
<dbReference type="Gene3D" id="3.40.50.1010">
    <property type="entry name" value="5'-nuclease"/>
    <property type="match status" value="1"/>
</dbReference>
<dbReference type="GO" id="GO:0004540">
    <property type="term" value="F:RNA nuclease activity"/>
    <property type="evidence" value="ECO:0007669"/>
    <property type="project" value="InterPro"/>
</dbReference>
<feature type="compositionally biased region" description="Acidic residues" evidence="1">
    <location>
        <begin position="319"/>
        <end position="334"/>
    </location>
</feature>
<dbReference type="Proteomes" id="UP000789595">
    <property type="component" value="Unassembled WGS sequence"/>
</dbReference>
<dbReference type="AlphaFoldDB" id="A0A8J2SBT7"/>
<feature type="region of interest" description="Disordered" evidence="1">
    <location>
        <begin position="300"/>
        <end position="395"/>
    </location>
</feature>
<sequence>MASLVVDAAYVHHGTAAASADNINGWSEAALKRIKPKAFKRRLESALGLSIERACWCAARDGRVDAVATKLDKRLRKAGFVTSYRRIKMDEVVCRNRDCVAAGTCPHLHRSNPVRCRRQAGVDVDVACRALQFITEQLMSETTSWQSSTWTHAQQSAQPWLVLVAGDGDFLSLVETAKRLGAKVAVAAWRRSVHDDLVETADAFLALDDDDVVWNEGDDEEDDDDASSATPQIASPSPLLVPAQLSISGSPFGAAAPMPPAPDDELSRALAESALLARLDAATANDGGDDELARALAESARQHALEERQRTTWRHPELESSDEEQDSSELETSGELETSRELETSGEASLRHPELEEPSLARTPRSWEDWARPRHPELDSDSEDGLDTRPGIVVL</sequence>
<feature type="compositionally biased region" description="Acidic residues" evidence="1">
    <location>
        <begin position="212"/>
        <end position="226"/>
    </location>
</feature>
<gene>
    <name evidence="3" type="ORF">PECAL_2P29750</name>
</gene>
<feature type="compositionally biased region" description="Basic and acidic residues" evidence="1">
    <location>
        <begin position="300"/>
        <end position="318"/>
    </location>
</feature>
<feature type="domain" description="NYN" evidence="2">
    <location>
        <begin position="161"/>
        <end position="207"/>
    </location>
</feature>
<feature type="compositionally biased region" description="Basic and acidic residues" evidence="1">
    <location>
        <begin position="337"/>
        <end position="355"/>
    </location>
</feature>
<feature type="region of interest" description="Disordered" evidence="1">
    <location>
        <begin position="212"/>
        <end position="237"/>
    </location>
</feature>
<comment type="caution">
    <text evidence="3">The sequence shown here is derived from an EMBL/GenBank/DDBJ whole genome shotgun (WGS) entry which is preliminary data.</text>
</comment>
<dbReference type="EMBL" id="CAKKNE010000002">
    <property type="protein sequence ID" value="CAH0369833.1"/>
    <property type="molecule type" value="Genomic_DNA"/>
</dbReference>
<dbReference type="InterPro" id="IPR021139">
    <property type="entry name" value="NYN"/>
</dbReference>
<reference evidence="3" key="1">
    <citation type="submission" date="2021-11" db="EMBL/GenBank/DDBJ databases">
        <authorList>
            <consortium name="Genoscope - CEA"/>
            <person name="William W."/>
        </authorList>
    </citation>
    <scope>NUCLEOTIDE SEQUENCE</scope>
</reference>
<evidence type="ECO:0000313" key="4">
    <source>
        <dbReference type="Proteomes" id="UP000789595"/>
    </source>
</evidence>
<organism evidence="3 4">
    <name type="scientific">Pelagomonas calceolata</name>
    <dbReference type="NCBI Taxonomy" id="35677"/>
    <lineage>
        <taxon>Eukaryota</taxon>
        <taxon>Sar</taxon>
        <taxon>Stramenopiles</taxon>
        <taxon>Ochrophyta</taxon>
        <taxon>Pelagophyceae</taxon>
        <taxon>Pelagomonadales</taxon>
        <taxon>Pelagomonadaceae</taxon>
        <taxon>Pelagomonas</taxon>
    </lineage>
</organism>
<dbReference type="Pfam" id="PF01936">
    <property type="entry name" value="NYN"/>
    <property type="match status" value="1"/>
</dbReference>
<protein>
    <recommendedName>
        <fullName evidence="2">NYN domain-containing protein</fullName>
    </recommendedName>
</protein>
<proteinExistence type="predicted"/>
<dbReference type="OrthoDB" id="10592099at2759"/>
<name>A0A8J2SBT7_9STRA</name>
<accession>A0A8J2SBT7</accession>
<evidence type="ECO:0000313" key="3">
    <source>
        <dbReference type="EMBL" id="CAH0369833.1"/>
    </source>
</evidence>
<evidence type="ECO:0000259" key="2">
    <source>
        <dbReference type="Pfam" id="PF01936"/>
    </source>
</evidence>
<feature type="compositionally biased region" description="Basic and acidic residues" evidence="1">
    <location>
        <begin position="365"/>
        <end position="378"/>
    </location>
</feature>
<keyword evidence="4" id="KW-1185">Reference proteome</keyword>